<evidence type="ECO:0000256" key="1">
    <source>
        <dbReference type="ARBA" id="ARBA00023157"/>
    </source>
</evidence>
<dbReference type="PROSITE" id="PS01180">
    <property type="entry name" value="CUB"/>
    <property type="match status" value="1"/>
</dbReference>
<proteinExistence type="predicted"/>
<dbReference type="OrthoDB" id="5565075at2759"/>
<dbReference type="InterPro" id="IPR001254">
    <property type="entry name" value="Trypsin_dom"/>
</dbReference>
<dbReference type="CDD" id="cd00190">
    <property type="entry name" value="Tryp_SPc"/>
    <property type="match status" value="1"/>
</dbReference>
<dbReference type="SMART" id="SM00020">
    <property type="entry name" value="Tryp_SPc"/>
    <property type="match status" value="1"/>
</dbReference>
<comment type="caution">
    <text evidence="2">Lacks conserved residue(s) required for the propagation of feature annotation.</text>
</comment>
<organism evidence="3 4">
    <name type="scientific">Lepeophtheirus salmonis</name>
    <name type="common">Salmon louse</name>
    <name type="synonym">Caligus salmonis</name>
    <dbReference type="NCBI Taxonomy" id="72036"/>
    <lineage>
        <taxon>Eukaryota</taxon>
        <taxon>Metazoa</taxon>
        <taxon>Ecdysozoa</taxon>
        <taxon>Arthropoda</taxon>
        <taxon>Crustacea</taxon>
        <taxon>Multicrustacea</taxon>
        <taxon>Hexanauplia</taxon>
        <taxon>Copepoda</taxon>
        <taxon>Siphonostomatoida</taxon>
        <taxon>Caligidae</taxon>
        <taxon>Lepeophtheirus</taxon>
    </lineage>
</organism>
<evidence type="ECO:0000313" key="4">
    <source>
        <dbReference type="Proteomes" id="UP000675881"/>
    </source>
</evidence>
<dbReference type="InterPro" id="IPR000859">
    <property type="entry name" value="CUB_dom"/>
</dbReference>
<evidence type="ECO:0000256" key="2">
    <source>
        <dbReference type="PROSITE-ProRule" id="PRU00059"/>
    </source>
</evidence>
<dbReference type="AlphaFoldDB" id="A0A7R8D0K6"/>
<keyword evidence="4" id="KW-1185">Reference proteome</keyword>
<protein>
    <submittedName>
        <fullName evidence="3">(salmon louse) hypothetical protein</fullName>
    </submittedName>
</protein>
<dbReference type="Proteomes" id="UP000675881">
    <property type="component" value="Chromosome 6"/>
</dbReference>
<dbReference type="GO" id="GO:0006508">
    <property type="term" value="P:proteolysis"/>
    <property type="evidence" value="ECO:0007669"/>
    <property type="project" value="InterPro"/>
</dbReference>
<dbReference type="CDD" id="cd00041">
    <property type="entry name" value="CUB"/>
    <property type="match status" value="1"/>
</dbReference>
<dbReference type="InterPro" id="IPR001314">
    <property type="entry name" value="Peptidase_S1A"/>
</dbReference>
<keyword evidence="1 2" id="KW-1015">Disulfide bond</keyword>
<evidence type="ECO:0000313" key="3">
    <source>
        <dbReference type="EMBL" id="CAF2984953.1"/>
    </source>
</evidence>
<accession>A0A7R8D0K6</accession>
<dbReference type="SUPFAM" id="SSF49854">
    <property type="entry name" value="Spermadhesin, CUB domain"/>
    <property type="match status" value="1"/>
</dbReference>
<dbReference type="PANTHER" id="PTHR24252:SF7">
    <property type="entry name" value="HYALIN"/>
    <property type="match status" value="1"/>
</dbReference>
<dbReference type="Gene3D" id="2.60.120.290">
    <property type="entry name" value="Spermadhesin, CUB domain"/>
    <property type="match status" value="1"/>
</dbReference>
<dbReference type="PRINTS" id="PR00722">
    <property type="entry name" value="CHYMOTRYPSIN"/>
</dbReference>
<dbReference type="PROSITE" id="PS00134">
    <property type="entry name" value="TRYPSIN_HIS"/>
    <property type="match status" value="1"/>
</dbReference>
<dbReference type="InterPro" id="IPR009003">
    <property type="entry name" value="Peptidase_S1_PA"/>
</dbReference>
<dbReference type="PANTHER" id="PTHR24252">
    <property type="entry name" value="ACROSIN-RELATED"/>
    <property type="match status" value="1"/>
</dbReference>
<dbReference type="PROSITE" id="PS50240">
    <property type="entry name" value="TRYPSIN_DOM"/>
    <property type="match status" value="1"/>
</dbReference>
<gene>
    <name evidence="3" type="ORF">LSAA_11543</name>
</gene>
<dbReference type="InterPro" id="IPR035914">
    <property type="entry name" value="Sperma_CUB_dom_sf"/>
</dbReference>
<dbReference type="EMBL" id="HG994585">
    <property type="protein sequence ID" value="CAF2984953.1"/>
    <property type="molecule type" value="Genomic_DNA"/>
</dbReference>
<dbReference type="InterPro" id="IPR018114">
    <property type="entry name" value="TRYPSIN_HIS"/>
</dbReference>
<dbReference type="Pfam" id="PF00089">
    <property type="entry name" value="Trypsin"/>
    <property type="match status" value="2"/>
</dbReference>
<dbReference type="GO" id="GO:0004252">
    <property type="term" value="F:serine-type endopeptidase activity"/>
    <property type="evidence" value="ECO:0007669"/>
    <property type="project" value="InterPro"/>
</dbReference>
<reference evidence="3" key="1">
    <citation type="submission" date="2021-02" db="EMBL/GenBank/DDBJ databases">
        <authorList>
            <person name="Bekaert M."/>
        </authorList>
    </citation>
    <scope>NUCLEOTIDE SEQUENCE</scope>
    <source>
        <strain evidence="3">IoA-00</strain>
    </source>
</reference>
<sequence>MEPYVVSTKLRSRGLISKVTQEQKEIILSPCGKNFSSVNGIFTTPGWPLYYPHYVQDCHFHIHLPDNEHTIKITCDKFHLQPRSNGSCIDYLSINGNRYCGDENLDISLPSPLNISFVSDGVFRYPGAECVYRSIQENGIAVLNGFNKTTNYQSSNNYDRGSIKQFFHGRCQDEASSVDKTSQNVNQGIENKEETLKEGLWSGKCGDSPVELKNRIIGGYETEIHQYPWMVSIFKPCDDGGDTDEFCHVCGGTVISDTWILTAAHCINKLDKYNISIILGDHNLKNNRPLCLPGLGETGFGTFISHNTSTLDTTGLMVVGKNATIIGWGVVSDDDDFPDGLNEVIVEVMDNKICKRIYGPGFTENMMCTSGKNGKGDCYGDSGGPALVKNEKGSYIQVGILSFGAFDGCELGYPSGQVFVFKFIDWIQHITGLQFGSN</sequence>
<dbReference type="Pfam" id="PF00431">
    <property type="entry name" value="CUB"/>
    <property type="match status" value="1"/>
</dbReference>
<name>A0A7R8D0K6_LEPSM</name>
<dbReference type="InterPro" id="IPR043504">
    <property type="entry name" value="Peptidase_S1_PA_chymotrypsin"/>
</dbReference>
<dbReference type="SUPFAM" id="SSF50494">
    <property type="entry name" value="Trypsin-like serine proteases"/>
    <property type="match status" value="1"/>
</dbReference>
<dbReference type="Gene3D" id="2.40.10.10">
    <property type="entry name" value="Trypsin-like serine proteases"/>
    <property type="match status" value="2"/>
</dbReference>
<feature type="disulfide bond" evidence="2">
    <location>
        <begin position="31"/>
        <end position="58"/>
    </location>
</feature>
<dbReference type="SMART" id="SM00042">
    <property type="entry name" value="CUB"/>
    <property type="match status" value="1"/>
</dbReference>